<dbReference type="PROSITE" id="PS50021">
    <property type="entry name" value="CH"/>
    <property type="match status" value="1"/>
</dbReference>
<feature type="domain" description="Calponin-homology (CH)" evidence="2">
    <location>
        <begin position="7"/>
        <end position="131"/>
    </location>
</feature>
<dbReference type="SUPFAM" id="SSF47576">
    <property type="entry name" value="Calponin-homology domain, CH-domain"/>
    <property type="match status" value="1"/>
</dbReference>
<dbReference type="EMBL" id="JAMZMK010011306">
    <property type="protein sequence ID" value="KAI7727859.1"/>
    <property type="molecule type" value="Genomic_DNA"/>
</dbReference>
<evidence type="ECO:0000256" key="1">
    <source>
        <dbReference type="SAM" id="Coils"/>
    </source>
</evidence>
<feature type="coiled-coil region" evidence="1">
    <location>
        <begin position="371"/>
        <end position="432"/>
    </location>
</feature>
<proteinExistence type="predicted"/>
<dbReference type="Gene3D" id="1.10.418.10">
    <property type="entry name" value="Calponin-like domain"/>
    <property type="match status" value="1"/>
</dbReference>
<accession>A0AAD5BRC8</accession>
<evidence type="ECO:0000313" key="3">
    <source>
        <dbReference type="EMBL" id="KAI7727859.1"/>
    </source>
</evidence>
<keyword evidence="4" id="KW-1185">Reference proteome</keyword>
<comment type="caution">
    <text evidence="3">The sequence shown here is derived from an EMBL/GenBank/DDBJ whole genome shotgun (WGS) entry which is preliminary data.</text>
</comment>
<name>A0AAD5BRC8_AMBAR</name>
<dbReference type="AlphaFoldDB" id="A0AAD5BRC8"/>
<feature type="non-terminal residue" evidence="3">
    <location>
        <position position="1"/>
    </location>
</feature>
<reference evidence="3" key="1">
    <citation type="submission" date="2022-06" db="EMBL/GenBank/DDBJ databases">
        <title>Uncovering the hologenomic basis of an extraordinary plant invasion.</title>
        <authorList>
            <person name="Bieker V.C."/>
            <person name="Martin M.D."/>
            <person name="Gilbert T."/>
            <person name="Hodgins K."/>
            <person name="Battlay P."/>
            <person name="Petersen B."/>
            <person name="Wilson J."/>
        </authorList>
    </citation>
    <scope>NUCLEOTIDE SEQUENCE</scope>
    <source>
        <strain evidence="3">AA19_3_7</strain>
        <tissue evidence="3">Leaf</tissue>
    </source>
</reference>
<sequence>CCLKFSATKRNEATRWLRKSVGVVAAKDLPAEPSEQNFRMGLRSGLILCSALNKIEPGAVPKLVGVPFDSDSVTIPDGSPLSSSPYYENIINFLLAIEERGLPTFEGSDLEQGGRLSRVVNSVLALKAYSEWKRAGGHGTFRYVGNRRPSLKRKQMVCMSLDMNACDNLWKNCEDKPIHERVRDLLLDHKPRDIPIIVEIVLSNLIEDYEQKLAIHKEKIGLKTTPSVNKESGVKNSLPGTKASPRNIFHEMESRPRTLFLKEVNTSTKGKEERKSFSKIMNEMRKKASTDIDKPSTDINSKTKKNVATTAAMNSVSDEADDDVDVDNLDDEMEEDITLDSISVDEEEEDDEATAGEEKVSGDVYGELEKKKRIERRIEVKNKEIEKIKEMQKKKEMERESEMEKKREIRKNIEIERKIRMEKKAVEDANQEKQYSWVNGECERLKRRVAKQQSIVEHQNKAIQVCPPPYKIR</sequence>
<dbReference type="Proteomes" id="UP001206925">
    <property type="component" value="Unassembled WGS sequence"/>
</dbReference>
<gene>
    <name evidence="3" type="ORF">M8C21_031371</name>
</gene>
<protein>
    <recommendedName>
        <fullName evidence="2">Calponin-homology (CH) domain-containing protein</fullName>
    </recommendedName>
</protein>
<organism evidence="3 4">
    <name type="scientific">Ambrosia artemisiifolia</name>
    <name type="common">Common ragweed</name>
    <dbReference type="NCBI Taxonomy" id="4212"/>
    <lineage>
        <taxon>Eukaryota</taxon>
        <taxon>Viridiplantae</taxon>
        <taxon>Streptophyta</taxon>
        <taxon>Embryophyta</taxon>
        <taxon>Tracheophyta</taxon>
        <taxon>Spermatophyta</taxon>
        <taxon>Magnoliopsida</taxon>
        <taxon>eudicotyledons</taxon>
        <taxon>Gunneridae</taxon>
        <taxon>Pentapetalae</taxon>
        <taxon>asterids</taxon>
        <taxon>campanulids</taxon>
        <taxon>Asterales</taxon>
        <taxon>Asteraceae</taxon>
        <taxon>Asteroideae</taxon>
        <taxon>Heliantheae alliance</taxon>
        <taxon>Heliantheae</taxon>
        <taxon>Ambrosia</taxon>
    </lineage>
</organism>
<dbReference type="InterPro" id="IPR001715">
    <property type="entry name" value="CH_dom"/>
</dbReference>
<evidence type="ECO:0000259" key="2">
    <source>
        <dbReference type="PROSITE" id="PS50021"/>
    </source>
</evidence>
<dbReference type="InterPro" id="IPR036872">
    <property type="entry name" value="CH_dom_sf"/>
</dbReference>
<dbReference type="Pfam" id="PF00307">
    <property type="entry name" value="CH"/>
    <property type="match status" value="1"/>
</dbReference>
<evidence type="ECO:0000313" key="4">
    <source>
        <dbReference type="Proteomes" id="UP001206925"/>
    </source>
</evidence>
<dbReference type="SMART" id="SM00033">
    <property type="entry name" value="CH"/>
    <property type="match status" value="1"/>
</dbReference>
<keyword evidence="1" id="KW-0175">Coiled coil</keyword>